<evidence type="ECO:0000313" key="1">
    <source>
        <dbReference type="EMBL" id="MFC4328295.1"/>
    </source>
</evidence>
<dbReference type="EMBL" id="JBHSDP010000011">
    <property type="protein sequence ID" value="MFC4328295.1"/>
    <property type="molecule type" value="Genomic_DNA"/>
</dbReference>
<dbReference type="Proteomes" id="UP001595824">
    <property type="component" value="Unassembled WGS sequence"/>
</dbReference>
<evidence type="ECO:0000313" key="2">
    <source>
        <dbReference type="Proteomes" id="UP001595824"/>
    </source>
</evidence>
<organism evidence="1 2">
    <name type="scientific">Streptomyces andamanensis</name>
    <dbReference type="NCBI Taxonomy" id="1565035"/>
    <lineage>
        <taxon>Bacteria</taxon>
        <taxon>Bacillati</taxon>
        <taxon>Actinomycetota</taxon>
        <taxon>Actinomycetes</taxon>
        <taxon>Kitasatosporales</taxon>
        <taxon>Streptomycetaceae</taxon>
        <taxon>Streptomyces</taxon>
    </lineage>
</organism>
<reference evidence="2" key="1">
    <citation type="journal article" date="2019" name="Int. J. Syst. Evol. Microbiol.">
        <title>The Global Catalogue of Microorganisms (GCM) 10K type strain sequencing project: providing services to taxonomists for standard genome sequencing and annotation.</title>
        <authorList>
            <consortium name="The Broad Institute Genomics Platform"/>
            <consortium name="The Broad Institute Genome Sequencing Center for Infectious Disease"/>
            <person name="Wu L."/>
            <person name="Ma J."/>
        </authorList>
    </citation>
    <scope>NUCLEOTIDE SEQUENCE [LARGE SCALE GENOMIC DNA]</scope>
    <source>
        <strain evidence="2">PCU 347</strain>
    </source>
</reference>
<accession>A0ABV8TCL6</accession>
<proteinExistence type="predicted"/>
<comment type="caution">
    <text evidence="1">The sequence shown here is derived from an EMBL/GenBank/DDBJ whole genome shotgun (WGS) entry which is preliminary data.</text>
</comment>
<protein>
    <submittedName>
        <fullName evidence="1">Uncharacterized protein</fullName>
    </submittedName>
</protein>
<name>A0ABV8TCL6_9ACTN</name>
<keyword evidence="2" id="KW-1185">Reference proteome</keyword>
<dbReference type="RefSeq" id="WP_381738450.1">
    <property type="nucleotide sequence ID" value="NZ_JBHSDP010000011.1"/>
</dbReference>
<gene>
    <name evidence="1" type="ORF">ACFPC0_10705</name>
</gene>
<sequence length="190" mass="20276">MNKTKPAAELEAASTALIQQLALADGQPCLPDMYAATEVMSALTHVADQMQMAIALTGEFVRQQGERGLLEMAPETEGDPTHTQGLTLLGCRSALLALDAACRSLSGTHQQMQNLATTGSDATARPPAASLESRAKGHAMNLLTCALSGEYGIVHTMAHRMSEQEARDLIVTLRTTMDYVARPHHLQVPA</sequence>